<organism evidence="1">
    <name type="scientific">Zea mays</name>
    <name type="common">Maize</name>
    <dbReference type="NCBI Taxonomy" id="4577"/>
    <lineage>
        <taxon>Eukaryota</taxon>
        <taxon>Viridiplantae</taxon>
        <taxon>Streptophyta</taxon>
        <taxon>Embryophyta</taxon>
        <taxon>Tracheophyta</taxon>
        <taxon>Spermatophyta</taxon>
        <taxon>Magnoliopsida</taxon>
        <taxon>Liliopsida</taxon>
        <taxon>Poales</taxon>
        <taxon>Poaceae</taxon>
        <taxon>PACMAD clade</taxon>
        <taxon>Panicoideae</taxon>
        <taxon>Andropogonodae</taxon>
        <taxon>Andropogoneae</taxon>
        <taxon>Tripsacinae</taxon>
        <taxon>Zea</taxon>
    </lineage>
</organism>
<dbReference type="EMBL" id="CM007647">
    <property type="protein sequence ID" value="ONM11351.1"/>
    <property type="molecule type" value="Genomic_DNA"/>
</dbReference>
<accession>A0A1D6LB76</accession>
<protein>
    <submittedName>
        <fullName evidence="1">Uncharacterized protein</fullName>
    </submittedName>
</protein>
<reference evidence="1" key="1">
    <citation type="submission" date="2015-12" db="EMBL/GenBank/DDBJ databases">
        <title>Update maize B73 reference genome by single molecule sequencing technologies.</title>
        <authorList>
            <consortium name="Maize Genome Sequencing Project"/>
            <person name="Ware D."/>
        </authorList>
    </citation>
    <scope>NUCLEOTIDE SEQUENCE [LARGE SCALE GENOMIC DNA]</scope>
    <source>
        <tissue evidence="1">Seedling</tissue>
    </source>
</reference>
<gene>
    <name evidence="1" type="ORF">ZEAMMB73_Zm00001d034772</name>
</gene>
<sequence>MHLLFPFSFNLFFLILKFCIYFSFYHCTCCWTNLWTGGL</sequence>
<name>A0A1D6LB76_MAIZE</name>
<evidence type="ECO:0000313" key="1">
    <source>
        <dbReference type="EMBL" id="ONM11351.1"/>
    </source>
</evidence>
<proteinExistence type="predicted"/>
<dbReference type="AlphaFoldDB" id="A0A1D6LB76"/>